<gene>
    <name evidence="1" type="ORF">C0V70_06825</name>
</gene>
<accession>A0A2K9NQM3</accession>
<organism evidence="1 2">
    <name type="scientific">Bacteriovorax stolpii</name>
    <name type="common">Bdellovibrio stolpii</name>
    <dbReference type="NCBI Taxonomy" id="960"/>
    <lineage>
        <taxon>Bacteria</taxon>
        <taxon>Pseudomonadati</taxon>
        <taxon>Bdellovibrionota</taxon>
        <taxon>Bacteriovoracia</taxon>
        <taxon>Bacteriovoracales</taxon>
        <taxon>Bacteriovoracaceae</taxon>
        <taxon>Bacteriovorax</taxon>
    </lineage>
</organism>
<dbReference type="Pfam" id="PF07963">
    <property type="entry name" value="N_methyl"/>
    <property type="match status" value="1"/>
</dbReference>
<dbReference type="Proteomes" id="UP000235584">
    <property type="component" value="Chromosome"/>
</dbReference>
<reference evidence="1 2" key="1">
    <citation type="submission" date="2018-01" db="EMBL/GenBank/DDBJ databases">
        <title>Complete genome sequence of Bacteriovorax stolpii DSM12778.</title>
        <authorList>
            <person name="Tang B."/>
            <person name="Chang J."/>
        </authorList>
    </citation>
    <scope>NUCLEOTIDE SEQUENCE [LARGE SCALE GENOMIC DNA]</scope>
    <source>
        <strain evidence="1 2">DSM 12778</strain>
    </source>
</reference>
<protein>
    <submittedName>
        <fullName evidence="1">Uncharacterized protein</fullName>
    </submittedName>
</protein>
<dbReference type="NCBIfam" id="TIGR02532">
    <property type="entry name" value="IV_pilin_GFxxxE"/>
    <property type="match status" value="1"/>
</dbReference>
<dbReference type="RefSeq" id="WP_102243119.1">
    <property type="nucleotide sequence ID" value="NZ_CP025704.1"/>
</dbReference>
<dbReference type="KEGG" id="bsto:C0V70_06825"/>
<sequence>MKISNHSGFSLAEILIAMGLLSVLSLGVSSSIKMMAKGQATSETKMEELELRRQIVTLLADKLACQNTMKDKHIGDAVTEIKGPTNQVLFQTGSSYGNNSLKILQMLTKDNNITLNNGAKSVELIIHFEKMKKIVTQTTKAAYISMAVITDASGSIVSCYSDAEAIISSATNQSCTSLGGTWNGATCLLPTCGAGQVLQGISDSGAICKTLICGDGEILKGINNAGEVVCVPNVPTYQ</sequence>
<dbReference type="InterPro" id="IPR012902">
    <property type="entry name" value="N_methyl_site"/>
</dbReference>
<evidence type="ECO:0000313" key="1">
    <source>
        <dbReference type="EMBL" id="AUN97826.1"/>
    </source>
</evidence>
<keyword evidence="2" id="KW-1185">Reference proteome</keyword>
<name>A0A2K9NQM3_BACTC</name>
<dbReference type="EMBL" id="CP025704">
    <property type="protein sequence ID" value="AUN97826.1"/>
    <property type="molecule type" value="Genomic_DNA"/>
</dbReference>
<evidence type="ECO:0000313" key="2">
    <source>
        <dbReference type="Proteomes" id="UP000235584"/>
    </source>
</evidence>
<dbReference type="AlphaFoldDB" id="A0A2K9NQM3"/>
<proteinExistence type="predicted"/>